<name>A0ACB7X3N4_9ERIC</name>
<proteinExistence type="predicted"/>
<evidence type="ECO:0000313" key="2">
    <source>
        <dbReference type="Proteomes" id="UP000828048"/>
    </source>
</evidence>
<gene>
    <name evidence="1" type="ORF">Vadar_023120</name>
</gene>
<keyword evidence="2" id="KW-1185">Reference proteome</keyword>
<organism evidence="1 2">
    <name type="scientific">Vaccinium darrowii</name>
    <dbReference type="NCBI Taxonomy" id="229202"/>
    <lineage>
        <taxon>Eukaryota</taxon>
        <taxon>Viridiplantae</taxon>
        <taxon>Streptophyta</taxon>
        <taxon>Embryophyta</taxon>
        <taxon>Tracheophyta</taxon>
        <taxon>Spermatophyta</taxon>
        <taxon>Magnoliopsida</taxon>
        <taxon>eudicotyledons</taxon>
        <taxon>Gunneridae</taxon>
        <taxon>Pentapetalae</taxon>
        <taxon>asterids</taxon>
        <taxon>Ericales</taxon>
        <taxon>Ericaceae</taxon>
        <taxon>Vaccinioideae</taxon>
        <taxon>Vaccinieae</taxon>
        <taxon>Vaccinium</taxon>
    </lineage>
</organism>
<protein>
    <submittedName>
        <fullName evidence="1">Uncharacterized protein</fullName>
    </submittedName>
</protein>
<evidence type="ECO:0000313" key="1">
    <source>
        <dbReference type="EMBL" id="KAH7835130.1"/>
    </source>
</evidence>
<sequence length="300" mass="33406">MLIAQLISSLLLSCPFLTFKNHKLKSCFCRCYCKKKLKKLLLNIHGIHSRSIDVETGWVTISGTVDPREVIRVLEKNDIKADLLLEEIPGMENPATSLPRQLLQQFHDQNGVAQLQQFYNLSGLKQVEMTLKATFYGNDKDQTSHERDTGKGEKKIVEDDDHECSKKSRCPFCGGERGAGTSCGGAPVCHGGPYCTPGGNVHDPYYYSYNADRGRNVHDPYSSYNANYCSAAPRGGQPLEPEKQWQGIHFPSPAPVFGYEPSAPQWPGADGYHDESPSSCSMSPLVFILFGFVMFLIRFS</sequence>
<dbReference type="Proteomes" id="UP000828048">
    <property type="component" value="Chromosome 2"/>
</dbReference>
<accession>A0ACB7X3N4</accession>
<reference evidence="1 2" key="1">
    <citation type="journal article" date="2021" name="Hortic Res">
        <title>High-quality reference genome and annotation aids understanding of berry development for evergreen blueberry (Vaccinium darrowii).</title>
        <authorList>
            <person name="Yu J."/>
            <person name="Hulse-Kemp A.M."/>
            <person name="Babiker E."/>
            <person name="Staton M."/>
        </authorList>
    </citation>
    <scope>NUCLEOTIDE SEQUENCE [LARGE SCALE GENOMIC DNA]</scope>
    <source>
        <strain evidence="2">cv. NJ 8807/NJ 8810</strain>
        <tissue evidence="1">Young leaf</tissue>
    </source>
</reference>
<dbReference type="EMBL" id="CM037152">
    <property type="protein sequence ID" value="KAH7835130.1"/>
    <property type="molecule type" value="Genomic_DNA"/>
</dbReference>
<comment type="caution">
    <text evidence="1">The sequence shown here is derived from an EMBL/GenBank/DDBJ whole genome shotgun (WGS) entry which is preliminary data.</text>
</comment>